<reference evidence="2" key="1">
    <citation type="submission" date="2021-05" db="EMBL/GenBank/DDBJ databases">
        <title>A free-living protist that lacks canonical eukaryotic 1 DNA replication and segregation systems.</title>
        <authorList>
            <person name="Salas-Leiva D.E."/>
            <person name="Tromer E.C."/>
            <person name="Curtis B.A."/>
            <person name="Jerlstrom-Hultqvist J."/>
            <person name="Kolisko M."/>
            <person name="Yi Z."/>
            <person name="Salas-Leiva J.S."/>
            <person name="Gallot-Lavallee L."/>
            <person name="Kops G.J.P.L."/>
            <person name="Archibald J.M."/>
            <person name="Simpson A.G.B."/>
            <person name="Roger A.J."/>
        </authorList>
    </citation>
    <scope>NUCLEOTIDE SEQUENCE</scope>
    <source>
        <strain evidence="2">BICM</strain>
    </source>
</reference>
<accession>A0A8J6AVM8</accession>
<sequence>MVCRPGDCQDAAGHPTERPPTLKGQTGSLEQEVALFKSKAATLEHDLAVATDMLAQCHAKAEDDETHTAHANRILDGIEARVTALRMSKLDSRLVIQPEADEVQCSYLAHNLEGKAKETGVMKASPSVSRTETHRRTPSRSISRSDSQIKLDPKFTIVRRALERLVEGVSESTHVKALDAFDSNGMDGTSQFVIVLTSKTSQTFRALNTKRERRRFDAELQLSRS</sequence>
<dbReference type="Proteomes" id="UP000717585">
    <property type="component" value="Unassembled WGS sequence"/>
</dbReference>
<evidence type="ECO:0000313" key="2">
    <source>
        <dbReference type="EMBL" id="KAG9395338.1"/>
    </source>
</evidence>
<evidence type="ECO:0000313" key="3">
    <source>
        <dbReference type="Proteomes" id="UP000717585"/>
    </source>
</evidence>
<proteinExistence type="predicted"/>
<evidence type="ECO:0000256" key="1">
    <source>
        <dbReference type="SAM" id="MobiDB-lite"/>
    </source>
</evidence>
<feature type="region of interest" description="Disordered" evidence="1">
    <location>
        <begin position="1"/>
        <end position="25"/>
    </location>
</feature>
<gene>
    <name evidence="2" type="ORF">J8273_0579</name>
</gene>
<comment type="caution">
    <text evidence="2">The sequence shown here is derived from an EMBL/GenBank/DDBJ whole genome shotgun (WGS) entry which is preliminary data.</text>
</comment>
<keyword evidence="3" id="KW-1185">Reference proteome</keyword>
<name>A0A8J6AVM8_9EUKA</name>
<organism evidence="2 3">
    <name type="scientific">Carpediemonas membranifera</name>
    <dbReference type="NCBI Taxonomy" id="201153"/>
    <lineage>
        <taxon>Eukaryota</taxon>
        <taxon>Metamonada</taxon>
        <taxon>Carpediemonas-like organisms</taxon>
        <taxon>Carpediemonas</taxon>
    </lineage>
</organism>
<protein>
    <submittedName>
        <fullName evidence="2">Uncharacterized protein</fullName>
    </submittedName>
</protein>
<dbReference type="AlphaFoldDB" id="A0A8J6AVM8"/>
<dbReference type="EMBL" id="JAHDYR010000012">
    <property type="protein sequence ID" value="KAG9395338.1"/>
    <property type="molecule type" value="Genomic_DNA"/>
</dbReference>
<feature type="region of interest" description="Disordered" evidence="1">
    <location>
        <begin position="119"/>
        <end position="146"/>
    </location>
</feature>